<feature type="compositionally biased region" description="Polar residues" evidence="5">
    <location>
        <begin position="464"/>
        <end position="476"/>
    </location>
</feature>
<dbReference type="SMART" id="SM00248">
    <property type="entry name" value="ANK"/>
    <property type="match status" value="2"/>
</dbReference>
<dbReference type="Gene3D" id="1.25.40.20">
    <property type="entry name" value="Ankyrin repeat-containing domain"/>
    <property type="match status" value="1"/>
</dbReference>
<dbReference type="EMBL" id="JAVHJS010000019">
    <property type="protein sequence ID" value="KAK2827503.1"/>
    <property type="molecule type" value="Genomic_DNA"/>
</dbReference>
<evidence type="ECO:0000256" key="4">
    <source>
        <dbReference type="PROSITE-ProRule" id="PRU00023"/>
    </source>
</evidence>
<dbReference type="Pfam" id="PF12796">
    <property type="entry name" value="Ank_2"/>
    <property type="match status" value="1"/>
</dbReference>
<feature type="domain" description="SOWAHA-C winged helix-turn-helix" evidence="6">
    <location>
        <begin position="4"/>
        <end position="82"/>
    </location>
</feature>
<dbReference type="InterPro" id="IPR002110">
    <property type="entry name" value="Ankyrin_rpt"/>
</dbReference>
<keyword evidence="1" id="KW-0677">Repeat</keyword>
<comment type="similarity">
    <text evidence="3">Belongs to the SOWAH family.</text>
</comment>
<keyword evidence="2 4" id="KW-0040">ANK repeat</keyword>
<keyword evidence="8" id="KW-1185">Reference proteome</keyword>
<dbReference type="PANTHER" id="PTHR14491">
    <property type="entry name" value="SOSONDOWAH, ISOFORM G"/>
    <property type="match status" value="1"/>
</dbReference>
<dbReference type="Proteomes" id="UP001187315">
    <property type="component" value="Unassembled WGS sequence"/>
</dbReference>
<evidence type="ECO:0000256" key="3">
    <source>
        <dbReference type="ARBA" id="ARBA00038122"/>
    </source>
</evidence>
<dbReference type="PANTHER" id="PTHR14491:SF3">
    <property type="entry name" value="ANKYRIN REPEAT DOMAIN-CONTAINING PROTEIN SOWAHB"/>
    <property type="match status" value="1"/>
</dbReference>
<comment type="caution">
    <text evidence="7">The sequence shown here is derived from an EMBL/GenBank/DDBJ whole genome shotgun (WGS) entry which is preliminary data.</text>
</comment>
<sequence>MATDFTQESVLRFLLRNGGKVRNGDLLTHFKEFLREHEDRLRNRELFKRYVNAVATVKQEDGVSYVVLRKQYRPHLGDVSTRADSLGTDKKQKAAGSSKVEVCATKPNHCEDPNQKTQLSQVRNKDQILPVAGIVNNSGNHIESVHLEDFQTSSHQPWEQRVSSVPSKDKIINTCTLGMSSFTMDSKRSSGSSQSFDKPSEVKGILEKANSKHNGVHGAKPEQLREADGCNQKSLVPPPDYTHCEVRVTPPSKDTRYKHTLPSTFQSFDKNPSSAWPFPIPLRQSQISSSSPCLVDVPSIFNSFDTSRQDGLSQSNECLLRPDCYGQAKSICIREPEDYGATAAAPVSPTNQRNSLPLETPHPLVAYSYPKPKFLQGLSSSQNNLLQPSSINSNWHQEYQDNWPSDDALNYHGVGLSEGGEQTQSGTHRFHEVRLLSQLRCQERQLTPWHHSTGNLLDEKPQASLPSSAPDESTCNRPVARRLSHRLRSRMCRSLGADLDQAFREDGDKARLKRLQRITSFLNVSSSQTHSPLDSVSPASSVRSLGQEPSSFGHRNTQVPLEPQEHEWFVKAATGLWTDVYSLFREDPNLLAKRDFVSGYTVLHWIAKHGDHRVLNTLWYGVHKAGMTLDVDARSTCGYTPLHLAAIHGHKNLLRLLVLKFKANVALRDNNGKRPWQYLEKNSDQDLLEILGAPQAMIGSSAGVQWSLDRPPVAPVNRSAATVKRHASLAALFKHKSQLRVSASADSL</sequence>
<dbReference type="AlphaFoldDB" id="A0AA88SAP4"/>
<evidence type="ECO:0000259" key="6">
    <source>
        <dbReference type="Pfam" id="PF25877"/>
    </source>
</evidence>
<dbReference type="InterPro" id="IPR058889">
    <property type="entry name" value="WHD_SOWAHA-C"/>
</dbReference>
<proteinExistence type="inferred from homology"/>
<evidence type="ECO:0000313" key="7">
    <source>
        <dbReference type="EMBL" id="KAK2827503.1"/>
    </source>
</evidence>
<dbReference type="PROSITE" id="PS50088">
    <property type="entry name" value="ANK_REPEAT"/>
    <property type="match status" value="1"/>
</dbReference>
<dbReference type="Pfam" id="PF25877">
    <property type="entry name" value="WHD_SOWAH"/>
    <property type="match status" value="1"/>
</dbReference>
<evidence type="ECO:0000313" key="8">
    <source>
        <dbReference type="Proteomes" id="UP001187315"/>
    </source>
</evidence>
<evidence type="ECO:0000256" key="5">
    <source>
        <dbReference type="SAM" id="MobiDB-lite"/>
    </source>
</evidence>
<organism evidence="7 8">
    <name type="scientific">Tachysurus vachellii</name>
    <name type="common">Darkbarbel catfish</name>
    <name type="synonym">Pelteobagrus vachellii</name>
    <dbReference type="NCBI Taxonomy" id="175792"/>
    <lineage>
        <taxon>Eukaryota</taxon>
        <taxon>Metazoa</taxon>
        <taxon>Chordata</taxon>
        <taxon>Craniata</taxon>
        <taxon>Vertebrata</taxon>
        <taxon>Euteleostomi</taxon>
        <taxon>Actinopterygii</taxon>
        <taxon>Neopterygii</taxon>
        <taxon>Teleostei</taxon>
        <taxon>Ostariophysi</taxon>
        <taxon>Siluriformes</taxon>
        <taxon>Bagridae</taxon>
        <taxon>Tachysurus</taxon>
    </lineage>
</organism>
<name>A0AA88SAP4_TACVA</name>
<gene>
    <name evidence="7" type="ORF">Q7C36_018429</name>
</gene>
<evidence type="ECO:0000256" key="1">
    <source>
        <dbReference type="ARBA" id="ARBA00022737"/>
    </source>
</evidence>
<evidence type="ECO:0000256" key="2">
    <source>
        <dbReference type="ARBA" id="ARBA00023043"/>
    </source>
</evidence>
<protein>
    <recommendedName>
        <fullName evidence="6">SOWAHA-C winged helix-turn-helix domain-containing protein</fullName>
    </recommendedName>
</protein>
<dbReference type="PROSITE" id="PS50297">
    <property type="entry name" value="ANK_REP_REGION"/>
    <property type="match status" value="1"/>
</dbReference>
<reference evidence="7" key="1">
    <citation type="submission" date="2023-08" db="EMBL/GenBank/DDBJ databases">
        <title>Pelteobagrus vachellii genome.</title>
        <authorList>
            <person name="Liu H."/>
        </authorList>
    </citation>
    <scope>NUCLEOTIDE SEQUENCE</scope>
    <source>
        <strain evidence="7">PRFRI_2022a</strain>
        <tissue evidence="7">Muscle</tissue>
    </source>
</reference>
<feature type="region of interest" description="Disordered" evidence="5">
    <location>
        <begin position="527"/>
        <end position="554"/>
    </location>
</feature>
<feature type="region of interest" description="Disordered" evidence="5">
    <location>
        <begin position="452"/>
        <end position="478"/>
    </location>
</feature>
<dbReference type="InterPro" id="IPR036770">
    <property type="entry name" value="Ankyrin_rpt-contain_sf"/>
</dbReference>
<dbReference type="SUPFAM" id="SSF48403">
    <property type="entry name" value="Ankyrin repeat"/>
    <property type="match status" value="1"/>
</dbReference>
<accession>A0AA88SAP4</accession>
<feature type="repeat" description="ANK" evidence="4">
    <location>
        <begin position="637"/>
        <end position="670"/>
    </location>
</feature>